<evidence type="ECO:0000256" key="3">
    <source>
        <dbReference type="ARBA" id="ARBA00022722"/>
    </source>
</evidence>
<evidence type="ECO:0000313" key="7">
    <source>
        <dbReference type="EMBL" id="RIQ21282.1"/>
    </source>
</evidence>
<evidence type="ECO:0000256" key="6">
    <source>
        <dbReference type="HAMAP-Rule" id="MF_00337"/>
    </source>
</evidence>
<dbReference type="PANTHER" id="PTHR34137">
    <property type="entry name" value="EXODEOXYRIBONUCLEASE 7 SMALL SUBUNIT"/>
    <property type="match status" value="1"/>
</dbReference>
<dbReference type="GO" id="GO:0008855">
    <property type="term" value="F:exodeoxyribonuclease VII activity"/>
    <property type="evidence" value="ECO:0007669"/>
    <property type="project" value="UniProtKB-UniRule"/>
</dbReference>
<dbReference type="PANTHER" id="PTHR34137:SF1">
    <property type="entry name" value="EXODEOXYRIBONUCLEASE 7 SMALL SUBUNIT"/>
    <property type="match status" value="1"/>
</dbReference>
<dbReference type="EC" id="3.1.11.6" evidence="6"/>
<organism evidence="7 8">
    <name type="scientific">Jiangella rhizosphaerae</name>
    <dbReference type="NCBI Taxonomy" id="2293569"/>
    <lineage>
        <taxon>Bacteria</taxon>
        <taxon>Bacillati</taxon>
        <taxon>Actinomycetota</taxon>
        <taxon>Actinomycetes</taxon>
        <taxon>Jiangellales</taxon>
        <taxon>Jiangellaceae</taxon>
        <taxon>Jiangella</taxon>
    </lineage>
</organism>
<dbReference type="Pfam" id="PF02609">
    <property type="entry name" value="Exonuc_VII_S"/>
    <property type="match status" value="1"/>
</dbReference>
<dbReference type="InterPro" id="IPR003761">
    <property type="entry name" value="Exonuc_VII_S"/>
</dbReference>
<comment type="subcellular location">
    <subcellularLocation>
        <location evidence="6">Cytoplasm</location>
    </subcellularLocation>
</comment>
<name>A0A418KPG6_9ACTN</name>
<dbReference type="HAMAP" id="MF_00337">
    <property type="entry name" value="Exonuc_7_S"/>
    <property type="match status" value="1"/>
</dbReference>
<dbReference type="RefSeq" id="WP_119660809.1">
    <property type="nucleotide sequence ID" value="NZ_QUAL01000152.1"/>
</dbReference>
<dbReference type="GO" id="GO:0005829">
    <property type="term" value="C:cytosol"/>
    <property type="evidence" value="ECO:0007669"/>
    <property type="project" value="TreeGrafter"/>
</dbReference>
<proteinExistence type="inferred from homology"/>
<dbReference type="AlphaFoldDB" id="A0A418KPG6"/>
<dbReference type="GO" id="GO:0009318">
    <property type="term" value="C:exodeoxyribonuclease VII complex"/>
    <property type="evidence" value="ECO:0007669"/>
    <property type="project" value="UniProtKB-UniRule"/>
</dbReference>
<evidence type="ECO:0000313" key="8">
    <source>
        <dbReference type="Proteomes" id="UP000284057"/>
    </source>
</evidence>
<evidence type="ECO:0000256" key="2">
    <source>
        <dbReference type="ARBA" id="ARBA00022490"/>
    </source>
</evidence>
<dbReference type="SUPFAM" id="SSF116842">
    <property type="entry name" value="XseB-like"/>
    <property type="match status" value="1"/>
</dbReference>
<keyword evidence="8" id="KW-1185">Reference proteome</keyword>
<dbReference type="GO" id="GO:0006308">
    <property type="term" value="P:DNA catabolic process"/>
    <property type="evidence" value="ECO:0007669"/>
    <property type="project" value="UniProtKB-UniRule"/>
</dbReference>
<dbReference type="InterPro" id="IPR037004">
    <property type="entry name" value="Exonuc_VII_ssu_sf"/>
</dbReference>
<evidence type="ECO:0000256" key="4">
    <source>
        <dbReference type="ARBA" id="ARBA00022801"/>
    </source>
</evidence>
<dbReference type="NCBIfam" id="TIGR01280">
    <property type="entry name" value="xseB"/>
    <property type="match status" value="1"/>
</dbReference>
<comment type="caution">
    <text evidence="7">The sequence shown here is derived from an EMBL/GenBank/DDBJ whole genome shotgun (WGS) entry which is preliminary data.</text>
</comment>
<dbReference type="Gene3D" id="1.10.287.1040">
    <property type="entry name" value="Exonuclease VII, small subunit"/>
    <property type="match status" value="1"/>
</dbReference>
<keyword evidence="2 6" id="KW-0963">Cytoplasm</keyword>
<protein>
    <recommendedName>
        <fullName evidence="6">Exodeoxyribonuclease 7 small subunit</fullName>
        <ecNumber evidence="6">3.1.11.6</ecNumber>
    </recommendedName>
    <alternativeName>
        <fullName evidence="6">Exodeoxyribonuclease VII small subunit</fullName>
        <shortName evidence="6">Exonuclease VII small subunit</shortName>
    </alternativeName>
</protein>
<comment type="subunit">
    <text evidence="6">Heterooligomer composed of large and small subunits.</text>
</comment>
<keyword evidence="4 6" id="KW-0378">Hydrolase</keyword>
<comment type="function">
    <text evidence="6">Bidirectionally degrades single-stranded DNA into large acid-insoluble oligonucleotides, which are then degraded further into small acid-soluble oligonucleotides.</text>
</comment>
<keyword evidence="5 6" id="KW-0269">Exonuclease</keyword>
<comment type="similarity">
    <text evidence="1 6">Belongs to the XseB family.</text>
</comment>
<dbReference type="EMBL" id="QUAL01000152">
    <property type="protein sequence ID" value="RIQ21282.1"/>
    <property type="molecule type" value="Genomic_DNA"/>
</dbReference>
<keyword evidence="3 6" id="KW-0540">Nuclease</keyword>
<dbReference type="Proteomes" id="UP000284057">
    <property type="component" value="Unassembled WGS sequence"/>
</dbReference>
<dbReference type="OrthoDB" id="5244334at2"/>
<dbReference type="NCBIfam" id="NF002139">
    <property type="entry name" value="PRK00977.1-3"/>
    <property type="match status" value="1"/>
</dbReference>
<dbReference type="PIRSF" id="PIRSF006488">
    <property type="entry name" value="Exonuc_VII_S"/>
    <property type="match status" value="1"/>
</dbReference>
<accession>A0A418KPG6</accession>
<comment type="catalytic activity">
    <reaction evidence="6">
        <text>Exonucleolytic cleavage in either 5'- to 3'- or 3'- to 5'-direction to yield nucleoside 5'-phosphates.</text>
        <dbReference type="EC" id="3.1.11.6"/>
    </reaction>
</comment>
<evidence type="ECO:0000256" key="5">
    <source>
        <dbReference type="ARBA" id="ARBA00022839"/>
    </source>
</evidence>
<reference evidence="7 8" key="1">
    <citation type="submission" date="2018-09" db="EMBL/GenBank/DDBJ databases">
        <title>Isolation, diversity and antifungal activity of actinobacteria from wheat.</title>
        <authorList>
            <person name="Han C."/>
        </authorList>
    </citation>
    <scope>NUCLEOTIDE SEQUENCE [LARGE SCALE GENOMIC DNA]</scope>
    <source>
        <strain evidence="7 8">NEAU-YY265</strain>
    </source>
</reference>
<sequence length="70" mass="7495">MSAEPTYEQARDELIQIVAKLEAGGSTLEESLALWQRGEELAALCERYLDGARAKLDAASGVDRVADADG</sequence>
<gene>
    <name evidence="6" type="primary">xseB</name>
    <name evidence="7" type="ORF">DY240_15800</name>
</gene>
<evidence type="ECO:0000256" key="1">
    <source>
        <dbReference type="ARBA" id="ARBA00009998"/>
    </source>
</evidence>